<dbReference type="Proteomes" id="UP000244855">
    <property type="component" value="Unassembled WGS sequence"/>
</dbReference>
<keyword evidence="1" id="KW-1133">Transmembrane helix</keyword>
<dbReference type="AlphaFoldDB" id="A0A2V1D869"/>
<feature type="transmembrane region" description="Helical" evidence="1">
    <location>
        <begin position="168"/>
        <end position="190"/>
    </location>
</feature>
<organism evidence="2 3">
    <name type="scientific">Periconia macrospinosa</name>
    <dbReference type="NCBI Taxonomy" id="97972"/>
    <lineage>
        <taxon>Eukaryota</taxon>
        <taxon>Fungi</taxon>
        <taxon>Dikarya</taxon>
        <taxon>Ascomycota</taxon>
        <taxon>Pezizomycotina</taxon>
        <taxon>Dothideomycetes</taxon>
        <taxon>Pleosporomycetidae</taxon>
        <taxon>Pleosporales</taxon>
        <taxon>Massarineae</taxon>
        <taxon>Periconiaceae</taxon>
        <taxon>Periconia</taxon>
    </lineage>
</organism>
<evidence type="ECO:0000256" key="1">
    <source>
        <dbReference type="SAM" id="Phobius"/>
    </source>
</evidence>
<keyword evidence="3" id="KW-1185">Reference proteome</keyword>
<protein>
    <submittedName>
        <fullName evidence="2">Uncharacterized protein</fullName>
    </submittedName>
</protein>
<gene>
    <name evidence="2" type="ORF">DM02DRAFT_198053</name>
</gene>
<accession>A0A2V1D869</accession>
<proteinExistence type="predicted"/>
<evidence type="ECO:0000313" key="3">
    <source>
        <dbReference type="Proteomes" id="UP000244855"/>
    </source>
</evidence>
<reference evidence="2 3" key="1">
    <citation type="journal article" date="2018" name="Sci. Rep.">
        <title>Comparative genomics provides insights into the lifestyle and reveals functional heterogeneity of dark septate endophytic fungi.</title>
        <authorList>
            <person name="Knapp D.G."/>
            <person name="Nemeth J.B."/>
            <person name="Barry K."/>
            <person name="Hainaut M."/>
            <person name="Henrissat B."/>
            <person name="Johnson J."/>
            <person name="Kuo A."/>
            <person name="Lim J.H.P."/>
            <person name="Lipzen A."/>
            <person name="Nolan M."/>
            <person name="Ohm R.A."/>
            <person name="Tamas L."/>
            <person name="Grigoriev I.V."/>
            <person name="Spatafora J.W."/>
            <person name="Nagy L.G."/>
            <person name="Kovacs G.M."/>
        </authorList>
    </citation>
    <scope>NUCLEOTIDE SEQUENCE [LARGE SCALE GENOMIC DNA]</scope>
    <source>
        <strain evidence="2 3">DSE2036</strain>
    </source>
</reference>
<sequence>MLIFIVTPHVYSALAATPWTHSTFYIDDRRRQPSFTLFYLTTLAHLLSRSDRTKPPGIGMERRFLIGCVGAFGLFHKAPEFWSTRAITQTCEFLHHETRPGIINLCLAAIGLLVCLRLANNRVAEVAGVSGHLLFKSMEQPQPYRAALVYSDHWRHVNLSSTLESYSAIFDVFCFFFFFLGGRTCWLLLLSP</sequence>
<evidence type="ECO:0000313" key="2">
    <source>
        <dbReference type="EMBL" id="PVH94242.1"/>
    </source>
</evidence>
<dbReference type="EMBL" id="KZ805544">
    <property type="protein sequence ID" value="PVH94242.1"/>
    <property type="molecule type" value="Genomic_DNA"/>
</dbReference>
<keyword evidence="1" id="KW-0812">Transmembrane</keyword>
<name>A0A2V1D869_9PLEO</name>
<keyword evidence="1" id="KW-0472">Membrane</keyword>